<dbReference type="Proteomes" id="UP000053820">
    <property type="component" value="Unassembled WGS sequence"/>
</dbReference>
<proteinExistence type="predicted"/>
<keyword evidence="2" id="KW-1185">Reference proteome</keyword>
<name>A0A0C9W6G5_9AGAM</name>
<sequence>SSVGDVRFDPNPTGCIAVTVSPLGSVVVNFCDNTAPYPSLHPSVVRMKGVPSNFGAFSTGSETRICLRLKKALV</sequence>
<dbReference type="OrthoDB" id="2669405at2759"/>
<reference evidence="1 2" key="1">
    <citation type="submission" date="2014-04" db="EMBL/GenBank/DDBJ databases">
        <title>Evolutionary Origins and Diversification of the Mycorrhizal Mutualists.</title>
        <authorList>
            <consortium name="DOE Joint Genome Institute"/>
            <consortium name="Mycorrhizal Genomics Consortium"/>
            <person name="Kohler A."/>
            <person name="Kuo A."/>
            <person name="Nagy L.G."/>
            <person name="Floudas D."/>
            <person name="Copeland A."/>
            <person name="Barry K.W."/>
            <person name="Cichocki N."/>
            <person name="Veneault-Fourrey C."/>
            <person name="LaButti K."/>
            <person name="Lindquist E.A."/>
            <person name="Lipzen A."/>
            <person name="Lundell T."/>
            <person name="Morin E."/>
            <person name="Murat C."/>
            <person name="Riley R."/>
            <person name="Ohm R."/>
            <person name="Sun H."/>
            <person name="Tunlid A."/>
            <person name="Henrissat B."/>
            <person name="Grigoriev I.V."/>
            <person name="Hibbett D.S."/>
            <person name="Martin F."/>
        </authorList>
    </citation>
    <scope>NUCLEOTIDE SEQUENCE [LARGE SCALE GENOMIC DNA]</scope>
    <source>
        <strain evidence="1 2">MD-312</strain>
    </source>
</reference>
<evidence type="ECO:0000313" key="2">
    <source>
        <dbReference type="Proteomes" id="UP000053820"/>
    </source>
</evidence>
<evidence type="ECO:0000313" key="1">
    <source>
        <dbReference type="EMBL" id="KIJ57707.1"/>
    </source>
</evidence>
<feature type="non-terminal residue" evidence="1">
    <location>
        <position position="1"/>
    </location>
</feature>
<gene>
    <name evidence="1" type="ORF">HYDPIDRAFT_103960</name>
</gene>
<dbReference type="HOGENOM" id="CLU_2694492_0_0_1"/>
<organism evidence="1 2">
    <name type="scientific">Hydnomerulius pinastri MD-312</name>
    <dbReference type="NCBI Taxonomy" id="994086"/>
    <lineage>
        <taxon>Eukaryota</taxon>
        <taxon>Fungi</taxon>
        <taxon>Dikarya</taxon>
        <taxon>Basidiomycota</taxon>
        <taxon>Agaricomycotina</taxon>
        <taxon>Agaricomycetes</taxon>
        <taxon>Agaricomycetidae</taxon>
        <taxon>Boletales</taxon>
        <taxon>Boletales incertae sedis</taxon>
        <taxon>Leucogyrophana</taxon>
    </lineage>
</organism>
<dbReference type="EMBL" id="KN840162">
    <property type="protein sequence ID" value="KIJ57707.1"/>
    <property type="molecule type" value="Genomic_DNA"/>
</dbReference>
<protein>
    <submittedName>
        <fullName evidence="1">Uncharacterized protein</fullName>
    </submittedName>
</protein>
<accession>A0A0C9W6G5</accession>
<dbReference type="AlphaFoldDB" id="A0A0C9W6G5"/>